<name>A0ABU3E9Q7_9RHOB</name>
<evidence type="ECO:0000313" key="2">
    <source>
        <dbReference type="Proteomes" id="UP001251085"/>
    </source>
</evidence>
<organism evidence="1 2">
    <name type="scientific">Paracoccus broussonetiae</name>
    <dbReference type="NCBI Taxonomy" id="3075834"/>
    <lineage>
        <taxon>Bacteria</taxon>
        <taxon>Pseudomonadati</taxon>
        <taxon>Pseudomonadota</taxon>
        <taxon>Alphaproteobacteria</taxon>
        <taxon>Rhodobacterales</taxon>
        <taxon>Paracoccaceae</taxon>
        <taxon>Paracoccus</taxon>
    </lineage>
</organism>
<dbReference type="PANTHER" id="PTHR42110">
    <property type="entry name" value="L-ASPARAGINASE, PUTATIVE (AFU_ORTHOLOGUE AFUA_3G11890)-RELATED"/>
    <property type="match status" value="1"/>
</dbReference>
<reference evidence="2" key="1">
    <citation type="submission" date="2023-07" db="EMBL/GenBank/DDBJ databases">
        <title>Characterization of two Paracoccaceae strains isolated from Phycosphere and proposal of Xinfangfangia lacusdiani sp. nov.</title>
        <authorList>
            <person name="Deng Y."/>
            <person name="Zhang Y.Q."/>
        </authorList>
    </citation>
    <scope>NUCLEOTIDE SEQUENCE [LARGE SCALE GENOMIC DNA]</scope>
    <source>
        <strain evidence="2">CPCC 101403</strain>
    </source>
</reference>
<keyword evidence="2" id="KW-1185">Reference proteome</keyword>
<dbReference type="PANTHER" id="PTHR42110:SF1">
    <property type="entry name" value="L-ASPARAGINASE, PUTATIVE (AFU_ORTHOLOGUE AFUA_3G11890)-RELATED"/>
    <property type="match status" value="1"/>
</dbReference>
<accession>A0ABU3E9Q7</accession>
<gene>
    <name evidence="1" type="ORF">RM190_01985</name>
</gene>
<comment type="caution">
    <text evidence="1">The sequence shown here is derived from an EMBL/GenBank/DDBJ whole genome shotgun (WGS) entry which is preliminary data.</text>
</comment>
<proteinExistence type="predicted"/>
<sequence>MTAANLIELWRGGLLESLHRGHAVVADANGIVEAWGDPGTVIFPRSSCKMIQALPLVESGAADRAGLGPEQLALACASHNGAQIHVGRVAHWLKGLGLDEPDLRCGSHLPNDPDERKRLICSDSEPCQLHNNCSGKHAGFLTLNQVLGGDADYVEIDHPVQKAVRAAFEETTGEEAAGWGVDGCSAPNFACSVAGLAQAMADFADPRPGLRGDAQRRLVQAMMAHPELVAGEGRACTEMMRALGGQGAVKTGAEAVFVGILPERGLGIALKITDGGTRGAEAAIAALLVHLGLLPEDAPVIRRHLTGPLTNWRGRVTGELRRSPGFPQ</sequence>
<dbReference type="EMBL" id="JAVRQI010000001">
    <property type="protein sequence ID" value="MDT1060607.1"/>
    <property type="molecule type" value="Genomic_DNA"/>
</dbReference>
<dbReference type="Proteomes" id="UP001251085">
    <property type="component" value="Unassembled WGS sequence"/>
</dbReference>
<dbReference type="RefSeq" id="WP_311757700.1">
    <property type="nucleotide sequence ID" value="NZ_JAVRQI010000001.1"/>
</dbReference>
<dbReference type="InterPro" id="IPR010349">
    <property type="entry name" value="Asparaginase_II"/>
</dbReference>
<protein>
    <submittedName>
        <fullName evidence="1">Asparaginase</fullName>
    </submittedName>
</protein>
<dbReference type="Pfam" id="PF06089">
    <property type="entry name" value="Asparaginase_II"/>
    <property type="match status" value="1"/>
</dbReference>
<evidence type="ECO:0000313" key="1">
    <source>
        <dbReference type="EMBL" id="MDT1060607.1"/>
    </source>
</evidence>